<reference evidence="2 3" key="1">
    <citation type="submission" date="2019-09" db="EMBL/GenBank/DDBJ databases">
        <title>Genome sequence and assembly of Taibaiella sp.</title>
        <authorList>
            <person name="Chhetri G."/>
        </authorList>
    </citation>
    <scope>NUCLEOTIDE SEQUENCE [LARGE SCALE GENOMIC DNA]</scope>
    <source>
        <strain evidence="2 3">KVB11</strain>
    </source>
</reference>
<keyword evidence="1" id="KW-0732">Signal</keyword>
<dbReference type="RefSeq" id="WP_150031159.1">
    <property type="nucleotide sequence ID" value="NZ_VWSH01000001.1"/>
</dbReference>
<comment type="caution">
    <text evidence="2">The sequence shown here is derived from an EMBL/GenBank/DDBJ whole genome shotgun (WGS) entry which is preliminary data.</text>
</comment>
<organism evidence="2 3">
    <name type="scientific">Taibaiella lutea</name>
    <dbReference type="NCBI Taxonomy" id="2608001"/>
    <lineage>
        <taxon>Bacteria</taxon>
        <taxon>Pseudomonadati</taxon>
        <taxon>Bacteroidota</taxon>
        <taxon>Chitinophagia</taxon>
        <taxon>Chitinophagales</taxon>
        <taxon>Chitinophagaceae</taxon>
        <taxon>Taibaiella</taxon>
    </lineage>
</organism>
<dbReference type="EMBL" id="VWSH01000001">
    <property type="protein sequence ID" value="KAA5536582.1"/>
    <property type="molecule type" value="Genomic_DNA"/>
</dbReference>
<gene>
    <name evidence="2" type="ORF">F0919_02620</name>
</gene>
<feature type="signal peptide" evidence="1">
    <location>
        <begin position="1"/>
        <end position="22"/>
    </location>
</feature>
<feature type="chain" id="PRO_5024419269" description="Periplasmic heavy metal sensor" evidence="1">
    <location>
        <begin position="23"/>
        <end position="122"/>
    </location>
</feature>
<keyword evidence="3" id="KW-1185">Reference proteome</keyword>
<accession>A0A5M6CRL1</accession>
<sequence length="122" mass="13672">MKKLLFAAGLLCFGLSTTTTFAQDVKQDGNQKTASRLDPKRVAAMRANRLEKELSLTADQKTKVESILSSVVMTPDNREAVEKETEQKIKAVLTPDQVKKYDDMIAKRQEMKKQQLDAAQAK</sequence>
<proteinExistence type="predicted"/>
<evidence type="ECO:0000256" key="1">
    <source>
        <dbReference type="SAM" id="SignalP"/>
    </source>
</evidence>
<dbReference type="AlphaFoldDB" id="A0A5M6CRL1"/>
<dbReference type="Proteomes" id="UP000323632">
    <property type="component" value="Unassembled WGS sequence"/>
</dbReference>
<evidence type="ECO:0008006" key="4">
    <source>
        <dbReference type="Google" id="ProtNLM"/>
    </source>
</evidence>
<name>A0A5M6CRL1_9BACT</name>
<protein>
    <recommendedName>
        <fullName evidence="4">Periplasmic heavy metal sensor</fullName>
    </recommendedName>
</protein>
<evidence type="ECO:0000313" key="3">
    <source>
        <dbReference type="Proteomes" id="UP000323632"/>
    </source>
</evidence>
<evidence type="ECO:0000313" key="2">
    <source>
        <dbReference type="EMBL" id="KAA5536582.1"/>
    </source>
</evidence>